<feature type="domain" description="C2H2-type" evidence="9">
    <location>
        <begin position="405"/>
        <end position="429"/>
    </location>
</feature>
<dbReference type="GO" id="GO:0000785">
    <property type="term" value="C:chromatin"/>
    <property type="evidence" value="ECO:0007669"/>
    <property type="project" value="TreeGrafter"/>
</dbReference>
<evidence type="ECO:0000256" key="3">
    <source>
        <dbReference type="ARBA" id="ARBA00022737"/>
    </source>
</evidence>
<dbReference type="AlphaFoldDB" id="A0A9Q9EHV4"/>
<evidence type="ECO:0000313" key="10">
    <source>
        <dbReference type="EMBL" id="USW50414.1"/>
    </source>
</evidence>
<dbReference type="InterPro" id="IPR051059">
    <property type="entry name" value="VerF-like"/>
</dbReference>
<evidence type="ECO:0000259" key="9">
    <source>
        <dbReference type="PROSITE" id="PS50157"/>
    </source>
</evidence>
<dbReference type="GO" id="GO:0000978">
    <property type="term" value="F:RNA polymerase II cis-regulatory region sequence-specific DNA binding"/>
    <property type="evidence" value="ECO:0007669"/>
    <property type="project" value="InterPro"/>
</dbReference>
<dbReference type="InterPro" id="IPR013087">
    <property type="entry name" value="Znf_C2H2_type"/>
</dbReference>
<gene>
    <name evidence="10" type="ORF">Slin15195_G037330</name>
</gene>
<dbReference type="PROSITE" id="PS50157">
    <property type="entry name" value="ZINC_FINGER_C2H2_2"/>
    <property type="match status" value="2"/>
</dbReference>
<evidence type="ECO:0000256" key="7">
    <source>
        <dbReference type="PROSITE-ProRule" id="PRU00042"/>
    </source>
</evidence>
<dbReference type="PANTHER" id="PTHR40626:SF11">
    <property type="entry name" value="ZINC FINGER PROTEIN YPR022C"/>
    <property type="match status" value="1"/>
</dbReference>
<evidence type="ECO:0000256" key="8">
    <source>
        <dbReference type="SAM" id="MobiDB-lite"/>
    </source>
</evidence>
<keyword evidence="3" id="KW-0677">Repeat</keyword>
<protein>
    <submittedName>
        <fullName evidence="10">Zinc finger C2H2-type</fullName>
    </submittedName>
</protein>
<name>A0A9Q9EHV4_9PEZI</name>
<dbReference type="PANTHER" id="PTHR40626">
    <property type="entry name" value="MIP31509P"/>
    <property type="match status" value="1"/>
</dbReference>
<evidence type="ECO:0000256" key="5">
    <source>
        <dbReference type="ARBA" id="ARBA00022833"/>
    </source>
</evidence>
<dbReference type="InterPro" id="IPR036236">
    <property type="entry name" value="Znf_C2H2_sf"/>
</dbReference>
<dbReference type="GO" id="GO:0000981">
    <property type="term" value="F:DNA-binding transcription factor activity, RNA polymerase II-specific"/>
    <property type="evidence" value="ECO:0007669"/>
    <property type="project" value="InterPro"/>
</dbReference>
<keyword evidence="5" id="KW-0862">Zinc</keyword>
<evidence type="ECO:0000256" key="4">
    <source>
        <dbReference type="ARBA" id="ARBA00022771"/>
    </source>
</evidence>
<dbReference type="SUPFAM" id="SSF57667">
    <property type="entry name" value="beta-beta-alpha zinc fingers"/>
    <property type="match status" value="2"/>
</dbReference>
<feature type="region of interest" description="Disordered" evidence="8">
    <location>
        <begin position="1"/>
        <end position="89"/>
    </location>
</feature>
<sequence>MSSNSTPNRPNRGILVPGIDTHSAVDQKYQQPQQGRAFSPWPPTPQSAQSAQDSRRPSLAFSGYSDASYSGPSSVSSFSQPPTPMHSMVNSAENFHHQWHDTAEMHVAVPDPMETTCTLSHALPMYSASLQPHGLPSLAQNMSLHIPTTSTARNNAWPSTTVASFHASVQSGLEKTLYQSTQDLGQQHAATASMYANPSASMPAPLQQSVFPDYGGHQLPQVIVPSQLGPQNHTEHFHGYDQDEDMTHEIAQSFESNSSDAWEAVEPQSPMEDYLSPTDDGFDLIKQEFAASPFRSSLYRSRKSLPAFTQSRLQASSAKKPRKARHGQVFGHSFNAGIEIEYAGPHWTMAPDEHGRLHIHTSSTKPIKPHKCLFEKDDGAVCGASFDRSEHLKRHAKSHTNIREYPCPLPKCTKEVGRSDNMVQHLRTHLKLPRKGARNDHHDLVQICKCIHAHPAYADDKKGIKLIANLQKGEGGGAHQHMRDVNRRRTLG</sequence>
<dbReference type="Proteomes" id="UP001056384">
    <property type="component" value="Chromosome 2"/>
</dbReference>
<evidence type="ECO:0000256" key="1">
    <source>
        <dbReference type="ARBA" id="ARBA00004123"/>
    </source>
</evidence>
<feature type="compositionally biased region" description="Low complexity" evidence="8">
    <location>
        <begin position="62"/>
        <end position="79"/>
    </location>
</feature>
<feature type="region of interest" description="Disordered" evidence="8">
    <location>
        <begin position="473"/>
        <end position="492"/>
    </location>
</feature>
<dbReference type="OrthoDB" id="10018191at2759"/>
<comment type="subcellular location">
    <subcellularLocation>
        <location evidence="1">Nucleus</location>
    </subcellularLocation>
</comment>
<accession>A0A9Q9EHV4</accession>
<feature type="compositionally biased region" description="Basic and acidic residues" evidence="8">
    <location>
        <begin position="481"/>
        <end position="492"/>
    </location>
</feature>
<evidence type="ECO:0000256" key="6">
    <source>
        <dbReference type="ARBA" id="ARBA00023242"/>
    </source>
</evidence>
<keyword evidence="4 7" id="KW-0863">Zinc-finger</keyword>
<dbReference type="EMBL" id="CP099419">
    <property type="protein sequence ID" value="USW50414.1"/>
    <property type="molecule type" value="Genomic_DNA"/>
</dbReference>
<keyword evidence="6" id="KW-0539">Nucleus</keyword>
<dbReference type="GO" id="GO:0008270">
    <property type="term" value="F:zinc ion binding"/>
    <property type="evidence" value="ECO:0007669"/>
    <property type="project" value="UniProtKB-KW"/>
</dbReference>
<evidence type="ECO:0000256" key="2">
    <source>
        <dbReference type="ARBA" id="ARBA00022723"/>
    </source>
</evidence>
<feature type="domain" description="C2H2-type" evidence="9">
    <location>
        <begin position="370"/>
        <end position="404"/>
    </location>
</feature>
<keyword evidence="2" id="KW-0479">Metal-binding</keyword>
<keyword evidence="11" id="KW-1185">Reference proteome</keyword>
<dbReference type="Gene3D" id="3.30.160.60">
    <property type="entry name" value="Classic Zinc Finger"/>
    <property type="match status" value="2"/>
</dbReference>
<dbReference type="PROSITE" id="PS00028">
    <property type="entry name" value="ZINC_FINGER_C2H2_1"/>
    <property type="match status" value="1"/>
</dbReference>
<reference evidence="10" key="1">
    <citation type="submission" date="2022-06" db="EMBL/GenBank/DDBJ databases">
        <title>Complete genome sequences of two strains of the flax pathogen Septoria linicola.</title>
        <authorList>
            <person name="Lapalu N."/>
            <person name="Simon A."/>
            <person name="Demenou B."/>
            <person name="Paumier D."/>
            <person name="Guillot M.-P."/>
            <person name="Gout L."/>
            <person name="Valade R."/>
        </authorList>
    </citation>
    <scope>NUCLEOTIDE SEQUENCE</scope>
    <source>
        <strain evidence="10">SE15195</strain>
    </source>
</reference>
<organism evidence="10 11">
    <name type="scientific">Septoria linicola</name>
    <dbReference type="NCBI Taxonomy" id="215465"/>
    <lineage>
        <taxon>Eukaryota</taxon>
        <taxon>Fungi</taxon>
        <taxon>Dikarya</taxon>
        <taxon>Ascomycota</taxon>
        <taxon>Pezizomycotina</taxon>
        <taxon>Dothideomycetes</taxon>
        <taxon>Dothideomycetidae</taxon>
        <taxon>Mycosphaerellales</taxon>
        <taxon>Mycosphaerellaceae</taxon>
        <taxon>Septoria</taxon>
    </lineage>
</organism>
<dbReference type="GO" id="GO:0005634">
    <property type="term" value="C:nucleus"/>
    <property type="evidence" value="ECO:0007669"/>
    <property type="project" value="UniProtKB-SubCell"/>
</dbReference>
<evidence type="ECO:0000313" key="11">
    <source>
        <dbReference type="Proteomes" id="UP001056384"/>
    </source>
</evidence>
<proteinExistence type="predicted"/>